<organism evidence="1 2">
    <name type="scientific">Hordeum vulgare subsp. vulgare</name>
    <name type="common">Domesticated barley</name>
    <dbReference type="NCBI Taxonomy" id="112509"/>
    <lineage>
        <taxon>Eukaryota</taxon>
        <taxon>Viridiplantae</taxon>
        <taxon>Streptophyta</taxon>
        <taxon>Embryophyta</taxon>
        <taxon>Tracheophyta</taxon>
        <taxon>Spermatophyta</taxon>
        <taxon>Magnoliopsida</taxon>
        <taxon>Liliopsida</taxon>
        <taxon>Poales</taxon>
        <taxon>Poaceae</taxon>
        <taxon>BOP clade</taxon>
        <taxon>Pooideae</taxon>
        <taxon>Triticodae</taxon>
        <taxon>Triticeae</taxon>
        <taxon>Hordeinae</taxon>
        <taxon>Hordeum</taxon>
    </lineage>
</organism>
<name>A0A8I6WPI1_HORVV</name>
<sequence length="129" mass="14806">MLCGLCFLNLSRAFEWKRLNLCTGSFPKLRDLYIWGAAQLNQVEIEDGAIENLVELSLADCPELKILPDGIEHLAVLEKLHLEDTSEELIEKLRQNRGSDECSEDVMKISHIRNVTVEVTQKGLWERIR</sequence>
<keyword evidence="2" id="KW-1185">Reference proteome</keyword>
<dbReference type="InterPro" id="IPR032675">
    <property type="entry name" value="LRR_dom_sf"/>
</dbReference>
<protein>
    <recommendedName>
        <fullName evidence="3">NBS-LRR resistance-like protein</fullName>
    </recommendedName>
</protein>
<evidence type="ECO:0000313" key="1">
    <source>
        <dbReference type="EnsemblPlants" id="HORVU.MOREX.r3.1HG0002050.1.CDS1"/>
    </source>
</evidence>
<dbReference type="Gramene" id="HORVU.MOREX.r3.1HG0002050.1">
    <property type="protein sequence ID" value="HORVU.MOREX.r3.1HG0002050.1.CDS1"/>
    <property type="gene ID" value="HORVU.MOREX.r3.1HG0002050"/>
</dbReference>
<evidence type="ECO:0000313" key="2">
    <source>
        <dbReference type="Proteomes" id="UP000011116"/>
    </source>
</evidence>
<accession>A0A8I6WPI1</accession>
<dbReference type="Gene3D" id="3.80.10.10">
    <property type="entry name" value="Ribonuclease Inhibitor"/>
    <property type="match status" value="1"/>
</dbReference>
<evidence type="ECO:0008006" key="3">
    <source>
        <dbReference type="Google" id="ProtNLM"/>
    </source>
</evidence>
<reference evidence="1" key="2">
    <citation type="submission" date="2020-10" db="EMBL/GenBank/DDBJ databases">
        <authorList>
            <person name="Scholz U."/>
            <person name="Mascher M."/>
            <person name="Fiebig A."/>
        </authorList>
    </citation>
    <scope>NUCLEOTIDE SEQUENCE [LARGE SCALE GENOMIC DNA]</scope>
    <source>
        <strain evidence="1">cv. Morex</strain>
    </source>
</reference>
<dbReference type="Proteomes" id="UP000011116">
    <property type="component" value="Chromosome 1H"/>
</dbReference>
<dbReference type="EnsemblPlants" id="HORVU.MOREX.r3.1HG0002050.1">
    <property type="protein sequence ID" value="HORVU.MOREX.r3.1HG0002050.1.CDS1"/>
    <property type="gene ID" value="HORVU.MOREX.r3.1HG0002050"/>
</dbReference>
<proteinExistence type="predicted"/>
<reference evidence="1" key="3">
    <citation type="submission" date="2022-01" db="UniProtKB">
        <authorList>
            <consortium name="EnsemblPlants"/>
        </authorList>
    </citation>
    <scope>IDENTIFICATION</scope>
    <source>
        <strain evidence="1">subsp. vulgare</strain>
    </source>
</reference>
<reference evidence="2" key="1">
    <citation type="journal article" date="2012" name="Nature">
        <title>A physical, genetic and functional sequence assembly of the barley genome.</title>
        <authorList>
            <consortium name="The International Barley Genome Sequencing Consortium"/>
            <person name="Mayer K.F."/>
            <person name="Waugh R."/>
            <person name="Brown J.W."/>
            <person name="Schulman A."/>
            <person name="Langridge P."/>
            <person name="Platzer M."/>
            <person name="Fincher G.B."/>
            <person name="Muehlbauer G.J."/>
            <person name="Sato K."/>
            <person name="Close T.J."/>
            <person name="Wise R.P."/>
            <person name="Stein N."/>
        </authorList>
    </citation>
    <scope>NUCLEOTIDE SEQUENCE [LARGE SCALE GENOMIC DNA]</scope>
    <source>
        <strain evidence="2">cv. Morex</strain>
    </source>
</reference>
<dbReference type="SUPFAM" id="SSF52058">
    <property type="entry name" value="L domain-like"/>
    <property type="match status" value="1"/>
</dbReference>
<dbReference type="SMR" id="A0A8I6WPI1"/>
<dbReference type="AlphaFoldDB" id="A0A8I6WPI1"/>